<dbReference type="NCBIfam" id="TIGR03522">
    <property type="entry name" value="GldA_ABC_ATP"/>
    <property type="match status" value="1"/>
</dbReference>
<evidence type="ECO:0000256" key="3">
    <source>
        <dbReference type="ARBA" id="ARBA00022741"/>
    </source>
</evidence>
<dbReference type="Gene3D" id="3.40.50.300">
    <property type="entry name" value="P-loop containing nucleotide triphosphate hydrolases"/>
    <property type="match status" value="1"/>
</dbReference>
<proteinExistence type="inferred from homology"/>
<organism evidence="6">
    <name type="scientific">uncultured Cytophagales bacterium</name>
    <dbReference type="NCBI Taxonomy" id="158755"/>
    <lineage>
        <taxon>Bacteria</taxon>
        <taxon>Pseudomonadati</taxon>
        <taxon>Bacteroidota</taxon>
        <taxon>Sphingobacteriia</taxon>
        <taxon>Sphingobacteriales</taxon>
        <taxon>environmental samples</taxon>
    </lineage>
</organism>
<dbReference type="EMBL" id="CADCTQ010000479">
    <property type="protein sequence ID" value="CAA9305623.1"/>
    <property type="molecule type" value="Genomic_DNA"/>
</dbReference>
<evidence type="ECO:0000256" key="2">
    <source>
        <dbReference type="ARBA" id="ARBA00022448"/>
    </source>
</evidence>
<evidence type="ECO:0000256" key="1">
    <source>
        <dbReference type="ARBA" id="ARBA00005417"/>
    </source>
</evidence>
<dbReference type="CDD" id="cd03230">
    <property type="entry name" value="ABC_DR_subfamily_A"/>
    <property type="match status" value="1"/>
</dbReference>
<gene>
    <name evidence="6" type="ORF">AVDCRST_MAG56-6481</name>
</gene>
<dbReference type="GO" id="GO:0005524">
    <property type="term" value="F:ATP binding"/>
    <property type="evidence" value="ECO:0007669"/>
    <property type="project" value="UniProtKB-KW"/>
</dbReference>
<protein>
    <submittedName>
        <fullName evidence="6">Gliding motility-associated ABC transporter ATP-binding protein GldA</fullName>
    </submittedName>
</protein>
<keyword evidence="3" id="KW-0547">Nucleotide-binding</keyword>
<dbReference type="InterPro" id="IPR019864">
    <property type="entry name" value="Motility-assoc_ABC_GldA"/>
</dbReference>
<accession>A0A6J4KK29</accession>
<dbReference type="InterPro" id="IPR027417">
    <property type="entry name" value="P-loop_NTPase"/>
</dbReference>
<dbReference type="PROSITE" id="PS50893">
    <property type="entry name" value="ABC_TRANSPORTER_2"/>
    <property type="match status" value="1"/>
</dbReference>
<dbReference type="SUPFAM" id="SSF52540">
    <property type="entry name" value="P-loop containing nucleoside triphosphate hydrolases"/>
    <property type="match status" value="1"/>
</dbReference>
<evidence type="ECO:0000313" key="6">
    <source>
        <dbReference type="EMBL" id="CAA9305623.1"/>
    </source>
</evidence>
<evidence type="ECO:0000256" key="4">
    <source>
        <dbReference type="ARBA" id="ARBA00022840"/>
    </source>
</evidence>
<evidence type="ECO:0000259" key="5">
    <source>
        <dbReference type="PROSITE" id="PS50893"/>
    </source>
</evidence>
<dbReference type="PANTHER" id="PTHR43335">
    <property type="entry name" value="ABC TRANSPORTER, ATP-BINDING PROTEIN"/>
    <property type="match status" value="1"/>
</dbReference>
<dbReference type="AlphaFoldDB" id="A0A6J4KK29"/>
<keyword evidence="4 6" id="KW-0067">ATP-binding</keyword>
<dbReference type="SMART" id="SM00382">
    <property type="entry name" value="AAA"/>
    <property type="match status" value="1"/>
</dbReference>
<dbReference type="PANTHER" id="PTHR43335:SF4">
    <property type="entry name" value="ABC TRANSPORTER, ATP-BINDING PROTEIN"/>
    <property type="match status" value="1"/>
</dbReference>
<name>A0A6J4KK29_9SPHI</name>
<dbReference type="InterPro" id="IPR003439">
    <property type="entry name" value="ABC_transporter-like_ATP-bd"/>
</dbReference>
<sequence>MSIVVSALTKIYGRQKAVDHISFQAQPGQIVGFLGPNGAGKSTTMKMLTGYLTPTRGHAKVCGFDVVQQSMDVRRSIGYLPEHNPLYLDMYVKEYLQFIGSLHGFKGGRLSERIAGMVERVGLTREQNKKIGALSKGYRQRVGLAQALIHDPQVLILDEPTTGLDPNQIVEIRQVIKEAGRDKTVIFSTHIMQEVEALCDRVVIINLGRIVADSTLAELRARQENARGLLLVEFEKDVNIRALSALPGVKEVRPKGQGKYQFVTDGRPDVRIAIFQLAAQREWTLIGLRQEESNLEKIFQQLTREDAPPPEVQPNDPA</sequence>
<dbReference type="GO" id="GO:0016887">
    <property type="term" value="F:ATP hydrolysis activity"/>
    <property type="evidence" value="ECO:0007669"/>
    <property type="project" value="InterPro"/>
</dbReference>
<dbReference type="InterPro" id="IPR003593">
    <property type="entry name" value="AAA+_ATPase"/>
</dbReference>
<keyword evidence="2" id="KW-0813">Transport</keyword>
<comment type="similarity">
    <text evidence="1">Belongs to the ABC transporter superfamily.</text>
</comment>
<dbReference type="Pfam" id="PF00005">
    <property type="entry name" value="ABC_tran"/>
    <property type="match status" value="1"/>
</dbReference>
<feature type="domain" description="ABC transporter" evidence="5">
    <location>
        <begin position="3"/>
        <end position="232"/>
    </location>
</feature>
<reference evidence="6" key="1">
    <citation type="submission" date="2020-02" db="EMBL/GenBank/DDBJ databases">
        <authorList>
            <person name="Meier V. D."/>
        </authorList>
    </citation>
    <scope>NUCLEOTIDE SEQUENCE</scope>
    <source>
        <strain evidence="6">AVDCRST_MAG56</strain>
    </source>
</reference>